<reference evidence="2 3" key="1">
    <citation type="submission" date="2015-10" db="EMBL/GenBank/DDBJ databases">
        <title>The cercosporin biosynthetic gene cluster was horizontally transferred to several fungal lineages and shown to be expanded in Cercospora beticola based on microsynteny with recipient genomes.</title>
        <authorList>
            <person name="De Jonge R."/>
            <person name="Ebert M.K."/>
            <person name="Suttle J.C."/>
            <person name="Jurick Ii W.M."/>
            <person name="Secor G.A."/>
            <person name="Thomma B.P."/>
            <person name="Van De Peer Y."/>
            <person name="Bolton M.D."/>
        </authorList>
    </citation>
    <scope>NUCLEOTIDE SEQUENCE [LARGE SCALE GENOMIC DNA]</scope>
    <source>
        <strain evidence="2 3">09-40</strain>
    </source>
</reference>
<comment type="caution">
    <text evidence="2">The sequence shown here is derived from an EMBL/GenBank/DDBJ whole genome shotgun (WGS) entry which is preliminary data.</text>
</comment>
<protein>
    <submittedName>
        <fullName evidence="2">Uncharacterized protein</fullName>
    </submittedName>
</protein>
<evidence type="ECO:0000256" key="1">
    <source>
        <dbReference type="SAM" id="MobiDB-lite"/>
    </source>
</evidence>
<dbReference type="AlphaFoldDB" id="A0A2G5HXZ5"/>
<name>A0A2G5HXZ5_CERBT</name>
<evidence type="ECO:0000313" key="3">
    <source>
        <dbReference type="Proteomes" id="UP000230605"/>
    </source>
</evidence>
<organism evidence="2 3">
    <name type="scientific">Cercospora beticola</name>
    <name type="common">Sugarbeet leaf spot fungus</name>
    <dbReference type="NCBI Taxonomy" id="122368"/>
    <lineage>
        <taxon>Eukaryota</taxon>
        <taxon>Fungi</taxon>
        <taxon>Dikarya</taxon>
        <taxon>Ascomycota</taxon>
        <taxon>Pezizomycotina</taxon>
        <taxon>Dothideomycetes</taxon>
        <taxon>Dothideomycetidae</taxon>
        <taxon>Mycosphaerellales</taxon>
        <taxon>Mycosphaerellaceae</taxon>
        <taxon>Cercospora</taxon>
    </lineage>
</organism>
<proteinExistence type="predicted"/>
<feature type="compositionally biased region" description="Basic and acidic residues" evidence="1">
    <location>
        <begin position="37"/>
        <end position="50"/>
    </location>
</feature>
<gene>
    <name evidence="2" type="ORF">CB0940_06689</name>
</gene>
<dbReference type="EMBL" id="LKMD01000102">
    <property type="protein sequence ID" value="PIA97112.1"/>
    <property type="molecule type" value="Genomic_DNA"/>
</dbReference>
<feature type="region of interest" description="Disordered" evidence="1">
    <location>
        <begin position="37"/>
        <end position="65"/>
    </location>
</feature>
<feature type="region of interest" description="Disordered" evidence="1">
    <location>
        <begin position="87"/>
        <end position="106"/>
    </location>
</feature>
<sequence length="412" mass="47367">MASSQQNRPPATVWHAVEGRSENLSTTVMRPLYTSCREHHETRSQSRDPFYHPANNGGLNTARTDTVSSSIETTAPRQQRPRFLTLNSLPRMPSASPEAQRREPMGSPFLRLPTEIRLQIYSLLIFPRRAIDLLCSFERIDASAVDAVDYNQWKVIDDGTVRPDLLKNPTLRIRTVDPTRYKARYADRPHSRTSYSVRADRFAARCMATTYHCVNVPRIEHNLAILRTNKQIHAEAAELMYSSYTFDFDTHIEAIIPFLRDLTPFTRGCIKSIRLTKRALAYLKEFDKCEWENALRYLTNVDNNIFLRRLELGVVAGRPGERGWDRIASYSAADFRLLKTHEGMEWLQYLEELNKLQELEVQAIVEHCPPVTSSTNMHNYVRFSASVEGGFAEYLKEQLLCPAAQQRIACRA</sequence>
<dbReference type="OrthoDB" id="5420711at2759"/>
<evidence type="ECO:0000313" key="2">
    <source>
        <dbReference type="EMBL" id="PIA97112.1"/>
    </source>
</evidence>
<dbReference type="Proteomes" id="UP000230605">
    <property type="component" value="Chromosome 2"/>
</dbReference>
<accession>A0A2G5HXZ5</accession>
<dbReference type="PANTHER" id="PTHR38790">
    <property type="entry name" value="2EXR DOMAIN-CONTAINING PROTEIN-RELATED"/>
    <property type="match status" value="1"/>
</dbReference>